<dbReference type="CDD" id="cd13664">
    <property type="entry name" value="PBP2_PotD_PotF_like_3"/>
    <property type="match status" value="1"/>
</dbReference>
<protein>
    <submittedName>
        <fullName evidence="5">Periplasmic binding protein</fullName>
    </submittedName>
</protein>
<dbReference type="InterPro" id="IPR006059">
    <property type="entry name" value="SBP"/>
</dbReference>
<evidence type="ECO:0000313" key="6">
    <source>
        <dbReference type="Proteomes" id="UP000018922"/>
    </source>
</evidence>
<dbReference type="SUPFAM" id="SSF53850">
    <property type="entry name" value="Periplasmic binding protein-like II"/>
    <property type="match status" value="1"/>
</dbReference>
<dbReference type="Proteomes" id="UP000018922">
    <property type="component" value="Chromosome I"/>
</dbReference>
<comment type="subcellular location">
    <subcellularLocation>
        <location evidence="1">Periplasm</location>
    </subcellularLocation>
</comment>
<organism evidence="5 6">
    <name type="scientific">Magnetospirillum gryphiswaldense (strain DSM 6361 / JCM 21280 / NBRC 15271 / MSR-1)</name>
    <dbReference type="NCBI Taxonomy" id="431944"/>
    <lineage>
        <taxon>Bacteria</taxon>
        <taxon>Pseudomonadati</taxon>
        <taxon>Pseudomonadota</taxon>
        <taxon>Alphaproteobacteria</taxon>
        <taxon>Rhodospirillales</taxon>
        <taxon>Rhodospirillaceae</taxon>
        <taxon>Magnetospirillum</taxon>
    </lineage>
</organism>
<dbReference type="eggNOG" id="COG0687">
    <property type="taxonomic scope" value="Bacteria"/>
</dbReference>
<dbReference type="GO" id="GO:0015846">
    <property type="term" value="P:polyamine transport"/>
    <property type="evidence" value="ECO:0007669"/>
    <property type="project" value="InterPro"/>
</dbReference>
<dbReference type="EMBL" id="HG794546">
    <property type="protein sequence ID" value="CDK99304.1"/>
    <property type="molecule type" value="Genomic_DNA"/>
</dbReference>
<keyword evidence="3" id="KW-0732">Signal</keyword>
<dbReference type="HOGENOM" id="CLU_026974_1_0_5"/>
<keyword evidence="6" id="KW-1185">Reference proteome</keyword>
<accession>V6F1J4</accession>
<dbReference type="STRING" id="1430440.MGMSRv2__2089"/>
<name>V6F1J4_MAGGM</name>
<dbReference type="Gene3D" id="3.40.190.10">
    <property type="entry name" value="Periplasmic binding protein-like II"/>
    <property type="match status" value="2"/>
</dbReference>
<evidence type="ECO:0000256" key="4">
    <source>
        <dbReference type="ARBA" id="ARBA00022764"/>
    </source>
</evidence>
<dbReference type="PANTHER" id="PTHR30222:SF12">
    <property type="entry name" value="NORSPERMIDINE SENSOR"/>
    <property type="match status" value="1"/>
</dbReference>
<proteinExistence type="predicted"/>
<evidence type="ECO:0000313" key="5">
    <source>
        <dbReference type="EMBL" id="CDK99304.1"/>
    </source>
</evidence>
<dbReference type="PANTHER" id="PTHR30222">
    <property type="entry name" value="SPERMIDINE/PUTRESCINE-BINDING PERIPLASMIC PROTEIN"/>
    <property type="match status" value="1"/>
</dbReference>
<gene>
    <name evidence="5" type="ordered locus">MGMSRv2__2089</name>
</gene>
<keyword evidence="2" id="KW-0813">Transport</keyword>
<dbReference type="InterPro" id="IPR001188">
    <property type="entry name" value="Sperm_putr-bd"/>
</dbReference>
<keyword evidence="4" id="KW-0574">Periplasm</keyword>
<dbReference type="GO" id="GO:0019808">
    <property type="term" value="F:polyamine binding"/>
    <property type="evidence" value="ECO:0007669"/>
    <property type="project" value="InterPro"/>
</dbReference>
<dbReference type="GO" id="GO:0042597">
    <property type="term" value="C:periplasmic space"/>
    <property type="evidence" value="ECO:0007669"/>
    <property type="project" value="UniProtKB-SubCell"/>
</dbReference>
<dbReference type="AlphaFoldDB" id="V6F1J4"/>
<evidence type="ECO:0000256" key="2">
    <source>
        <dbReference type="ARBA" id="ARBA00022448"/>
    </source>
</evidence>
<evidence type="ECO:0000256" key="1">
    <source>
        <dbReference type="ARBA" id="ARBA00004418"/>
    </source>
</evidence>
<dbReference type="Pfam" id="PF13416">
    <property type="entry name" value="SBP_bac_8"/>
    <property type="match status" value="1"/>
</dbReference>
<dbReference type="PRINTS" id="PR00909">
    <property type="entry name" value="SPERMDNBNDNG"/>
</dbReference>
<sequence>MPRVRISSVISWKSRRNSLIGGVLGLAALLWAVPAWANQLRILTWANYLSPQVVARFQQETGISVTVDTVTSYTAMIAPLLAGNQVYDVVFPADFQVTELVAQGLLERVGVDRLANFWNVDDVWRARAFDPRNEYTIPHVWGTTAFAVDTAVYGGNMDSLRLVFQPPPSLAGRMAVVDSGFDMVQLALVWLKLPRCSTQADNIDKVRDLLLPILRRVAVVGSDRIVQDMIDGRYALAVMWNGDALMARKRRPSLRYANPVEGSLVWSDVIAVAKGAPNRAGGQAFLSFMMRPEIAAQQSNFNGYANMIRGAEAFMDPGLLNAPEIITPPSSALDFFTHCGNGAETQQEAIWSALLREAGK</sequence>
<reference evidence="5 6" key="1">
    <citation type="journal article" date="2014" name="Genome Announc.">
        <title>Complete genome sequence of Magnetospirillum gryphiswaldense MSR-1.</title>
        <authorList>
            <person name="Wang X."/>
            <person name="Wang Q."/>
            <person name="Zhang W."/>
            <person name="Wang Y."/>
            <person name="Li L."/>
            <person name="Wen T."/>
            <person name="Zhang T."/>
            <person name="Zhang Y."/>
            <person name="Xu J."/>
            <person name="Hu J."/>
            <person name="Li S."/>
            <person name="Liu L."/>
            <person name="Liu J."/>
            <person name="Jiang W."/>
            <person name="Tian J."/>
            <person name="Li Y."/>
            <person name="Schuler D."/>
            <person name="Wang L."/>
            <person name="Li J."/>
        </authorList>
    </citation>
    <scope>NUCLEOTIDE SEQUENCE [LARGE SCALE GENOMIC DNA]</scope>
    <source>
        <strain evidence="6">DSM 6361 / JCM 21280 / NBRC 15271 / MSR-1</strain>
    </source>
</reference>
<evidence type="ECO:0000256" key="3">
    <source>
        <dbReference type="ARBA" id="ARBA00022729"/>
    </source>
</evidence>
<dbReference type="KEGG" id="mgy:MGMSRv2__2089"/>